<dbReference type="Gene3D" id="3.80.10.10">
    <property type="entry name" value="Ribonuclease Inhibitor"/>
    <property type="match status" value="3"/>
</dbReference>
<keyword evidence="11" id="KW-0732">Signal</keyword>
<dbReference type="PRINTS" id="PR00109">
    <property type="entry name" value="TYRKINASE"/>
</dbReference>
<comment type="subcellular location">
    <subcellularLocation>
        <location evidence="1">Cytoplasm</location>
        <location evidence="1">Cytoskeleton</location>
        <location evidence="1">Cilium axoneme</location>
    </subcellularLocation>
</comment>
<keyword evidence="7" id="KW-0418">Kinase</keyword>
<dbReference type="GO" id="GO:0004674">
    <property type="term" value="F:protein serine/threonine kinase activity"/>
    <property type="evidence" value="ECO:0007669"/>
    <property type="project" value="UniProtKB-KW"/>
</dbReference>
<dbReference type="EMBL" id="GL433856">
    <property type="protein sequence ID" value="EFN52487.1"/>
    <property type="molecule type" value="Genomic_DNA"/>
</dbReference>
<feature type="domain" description="Protein kinase" evidence="12">
    <location>
        <begin position="779"/>
        <end position="1037"/>
    </location>
</feature>
<dbReference type="PROSITE" id="PS51257">
    <property type="entry name" value="PROKAR_LIPOPROTEIN"/>
    <property type="match status" value="1"/>
</dbReference>
<dbReference type="PANTHER" id="PTHR48056">
    <property type="entry name" value="LRR RECEPTOR-LIKE SERINE/THREONINE-PROTEIN KINASE-RELATED"/>
    <property type="match status" value="1"/>
</dbReference>
<feature type="region of interest" description="Disordered" evidence="10">
    <location>
        <begin position="1083"/>
        <end position="1198"/>
    </location>
</feature>
<evidence type="ECO:0000256" key="6">
    <source>
        <dbReference type="ARBA" id="ARBA00022741"/>
    </source>
</evidence>
<dbReference type="InterPro" id="IPR017441">
    <property type="entry name" value="Protein_kinase_ATP_BS"/>
</dbReference>
<dbReference type="Proteomes" id="UP000008141">
    <property type="component" value="Unassembled WGS sequence"/>
</dbReference>
<keyword evidence="3" id="KW-0433">Leucine-rich repeat</keyword>
<name>E1ZP69_CHLVA</name>
<feature type="compositionally biased region" description="Low complexity" evidence="10">
    <location>
        <begin position="1114"/>
        <end position="1129"/>
    </location>
</feature>
<evidence type="ECO:0000256" key="1">
    <source>
        <dbReference type="ARBA" id="ARBA00004430"/>
    </source>
</evidence>
<dbReference type="KEGG" id="cvr:CHLNCDRAFT_58858"/>
<dbReference type="SUPFAM" id="SSF56112">
    <property type="entry name" value="Protein kinase-like (PK-like)"/>
    <property type="match status" value="1"/>
</dbReference>
<evidence type="ECO:0000256" key="11">
    <source>
        <dbReference type="SAM" id="SignalP"/>
    </source>
</evidence>
<evidence type="ECO:0000256" key="8">
    <source>
        <dbReference type="ARBA" id="ARBA00022840"/>
    </source>
</evidence>
<keyword evidence="5" id="KW-0677">Repeat</keyword>
<dbReference type="InterPro" id="IPR008271">
    <property type="entry name" value="Ser/Thr_kinase_AS"/>
</dbReference>
<accession>E1ZP69</accession>
<gene>
    <name evidence="13" type="ORF">CHLNCDRAFT_58858</name>
</gene>
<organism evidence="14">
    <name type="scientific">Chlorella variabilis</name>
    <name type="common">Green alga</name>
    <dbReference type="NCBI Taxonomy" id="554065"/>
    <lineage>
        <taxon>Eukaryota</taxon>
        <taxon>Viridiplantae</taxon>
        <taxon>Chlorophyta</taxon>
        <taxon>core chlorophytes</taxon>
        <taxon>Trebouxiophyceae</taxon>
        <taxon>Chlorellales</taxon>
        <taxon>Chlorellaceae</taxon>
        <taxon>Chlorella clade</taxon>
        <taxon>Chlorella</taxon>
    </lineage>
</organism>
<feature type="compositionally biased region" description="Pro residues" evidence="10">
    <location>
        <begin position="1189"/>
        <end position="1198"/>
    </location>
</feature>
<dbReference type="RefSeq" id="XP_005844589.1">
    <property type="nucleotide sequence ID" value="XM_005844527.1"/>
</dbReference>
<feature type="region of interest" description="Disordered" evidence="10">
    <location>
        <begin position="596"/>
        <end position="628"/>
    </location>
</feature>
<dbReference type="GO" id="GO:0005524">
    <property type="term" value="F:ATP binding"/>
    <property type="evidence" value="ECO:0007669"/>
    <property type="project" value="UniProtKB-UniRule"/>
</dbReference>
<dbReference type="Pfam" id="PF00560">
    <property type="entry name" value="LRR_1"/>
    <property type="match status" value="2"/>
</dbReference>
<evidence type="ECO:0000256" key="5">
    <source>
        <dbReference type="ARBA" id="ARBA00022737"/>
    </source>
</evidence>
<dbReference type="InterPro" id="IPR001245">
    <property type="entry name" value="Ser-Thr/Tyr_kinase_cat_dom"/>
</dbReference>
<keyword evidence="4" id="KW-0808">Transferase</keyword>
<feature type="compositionally biased region" description="Low complexity" evidence="10">
    <location>
        <begin position="718"/>
        <end position="732"/>
    </location>
</feature>
<feature type="signal peptide" evidence="11">
    <location>
        <begin position="1"/>
        <end position="20"/>
    </location>
</feature>
<evidence type="ECO:0000259" key="12">
    <source>
        <dbReference type="PROSITE" id="PS50011"/>
    </source>
</evidence>
<evidence type="ECO:0000256" key="7">
    <source>
        <dbReference type="ARBA" id="ARBA00022777"/>
    </source>
</evidence>
<dbReference type="InParanoid" id="E1ZP69"/>
<dbReference type="eggNOG" id="KOG0192">
    <property type="taxonomic scope" value="Eukaryota"/>
</dbReference>
<keyword evidence="8 9" id="KW-0067">ATP-binding</keyword>
<dbReference type="PROSITE" id="PS00108">
    <property type="entry name" value="PROTEIN_KINASE_ST"/>
    <property type="match status" value="1"/>
</dbReference>
<dbReference type="InterPro" id="IPR000719">
    <property type="entry name" value="Prot_kinase_dom"/>
</dbReference>
<dbReference type="OMA" id="DVANHIC"/>
<dbReference type="GeneID" id="17351794"/>
<dbReference type="CDD" id="cd13999">
    <property type="entry name" value="STKc_MAP3K-like"/>
    <property type="match status" value="1"/>
</dbReference>
<proteinExistence type="predicted"/>
<dbReference type="InterPro" id="IPR050647">
    <property type="entry name" value="Plant_LRR-RLKs"/>
</dbReference>
<feature type="compositionally biased region" description="Gly residues" evidence="10">
    <location>
        <begin position="1172"/>
        <end position="1183"/>
    </location>
</feature>
<dbReference type="SUPFAM" id="SSF52058">
    <property type="entry name" value="L domain-like"/>
    <property type="match status" value="1"/>
</dbReference>
<feature type="compositionally biased region" description="Low complexity" evidence="10">
    <location>
        <begin position="474"/>
        <end position="487"/>
    </location>
</feature>
<evidence type="ECO:0000313" key="13">
    <source>
        <dbReference type="EMBL" id="EFN52487.1"/>
    </source>
</evidence>
<feature type="compositionally biased region" description="Gly residues" evidence="10">
    <location>
        <begin position="704"/>
        <end position="715"/>
    </location>
</feature>
<dbReference type="PROSITE" id="PS00107">
    <property type="entry name" value="PROTEIN_KINASE_ATP"/>
    <property type="match status" value="1"/>
</dbReference>
<feature type="binding site" evidence="9">
    <location>
        <position position="807"/>
    </location>
    <ligand>
        <name>ATP</name>
        <dbReference type="ChEBI" id="CHEBI:30616"/>
    </ligand>
</feature>
<dbReference type="Pfam" id="PF00069">
    <property type="entry name" value="Pkinase"/>
    <property type="match status" value="1"/>
</dbReference>
<evidence type="ECO:0000256" key="3">
    <source>
        <dbReference type="ARBA" id="ARBA00022614"/>
    </source>
</evidence>
<feature type="region of interest" description="Disordered" evidence="10">
    <location>
        <begin position="508"/>
        <end position="527"/>
    </location>
</feature>
<feature type="compositionally biased region" description="Low complexity" evidence="10">
    <location>
        <begin position="1150"/>
        <end position="1171"/>
    </location>
</feature>
<dbReference type="AlphaFoldDB" id="E1ZP69"/>
<reference evidence="13 14" key="1">
    <citation type="journal article" date="2010" name="Plant Cell">
        <title>The Chlorella variabilis NC64A genome reveals adaptation to photosymbiosis, coevolution with viruses, and cryptic sex.</title>
        <authorList>
            <person name="Blanc G."/>
            <person name="Duncan G."/>
            <person name="Agarkova I."/>
            <person name="Borodovsky M."/>
            <person name="Gurnon J."/>
            <person name="Kuo A."/>
            <person name="Lindquist E."/>
            <person name="Lucas S."/>
            <person name="Pangilinan J."/>
            <person name="Polle J."/>
            <person name="Salamov A."/>
            <person name="Terry A."/>
            <person name="Yamada T."/>
            <person name="Dunigan D.D."/>
            <person name="Grigoriev I.V."/>
            <person name="Claverie J.M."/>
            <person name="Van Etten J.L."/>
        </authorList>
    </citation>
    <scope>NUCLEOTIDE SEQUENCE [LARGE SCALE GENOMIC DNA]</scope>
    <source>
        <strain evidence="13 14">NC64A</strain>
    </source>
</reference>
<evidence type="ECO:0000256" key="10">
    <source>
        <dbReference type="SAM" id="MobiDB-lite"/>
    </source>
</evidence>
<dbReference type="GO" id="GO:0005930">
    <property type="term" value="C:axoneme"/>
    <property type="evidence" value="ECO:0007669"/>
    <property type="project" value="UniProtKB-SubCell"/>
</dbReference>
<evidence type="ECO:0000313" key="14">
    <source>
        <dbReference type="Proteomes" id="UP000008141"/>
    </source>
</evidence>
<dbReference type="STRING" id="554065.E1ZP69"/>
<feature type="region of interest" description="Disordered" evidence="10">
    <location>
        <begin position="683"/>
        <end position="739"/>
    </location>
</feature>
<dbReference type="PANTHER" id="PTHR48056:SF81">
    <property type="entry name" value="RECEPTOR PROTEIN-TYROSINE KINASE CEPR1"/>
    <property type="match status" value="1"/>
</dbReference>
<feature type="chain" id="PRO_5003156624" description="Protein kinase domain-containing protein" evidence="11">
    <location>
        <begin position="21"/>
        <end position="1198"/>
    </location>
</feature>
<keyword evidence="14" id="KW-1185">Reference proteome</keyword>
<evidence type="ECO:0000256" key="9">
    <source>
        <dbReference type="PROSITE-ProRule" id="PRU10141"/>
    </source>
</evidence>
<protein>
    <recommendedName>
        <fullName evidence="12">Protein kinase domain-containing protein</fullName>
    </recommendedName>
</protein>
<feature type="compositionally biased region" description="Low complexity" evidence="10">
    <location>
        <begin position="596"/>
        <end position="606"/>
    </location>
</feature>
<dbReference type="PROSITE" id="PS51450">
    <property type="entry name" value="LRR"/>
    <property type="match status" value="1"/>
</dbReference>
<evidence type="ECO:0000256" key="2">
    <source>
        <dbReference type="ARBA" id="ARBA00022527"/>
    </source>
</evidence>
<dbReference type="InterPro" id="IPR032675">
    <property type="entry name" value="LRR_dom_sf"/>
</dbReference>
<dbReference type="Gene3D" id="1.10.510.10">
    <property type="entry name" value="Transferase(Phosphotransferase) domain 1"/>
    <property type="match status" value="1"/>
</dbReference>
<keyword evidence="2" id="KW-0723">Serine/threonine-protein kinase</keyword>
<dbReference type="PROSITE" id="PS50011">
    <property type="entry name" value="PROTEIN_KINASE_DOM"/>
    <property type="match status" value="1"/>
</dbReference>
<dbReference type="OrthoDB" id="512511at2759"/>
<feature type="compositionally biased region" description="Pro residues" evidence="10">
    <location>
        <begin position="514"/>
        <end position="523"/>
    </location>
</feature>
<dbReference type="SMART" id="SM00220">
    <property type="entry name" value="S_TKc"/>
    <property type="match status" value="1"/>
</dbReference>
<dbReference type="InterPro" id="IPR001611">
    <property type="entry name" value="Leu-rich_rpt"/>
</dbReference>
<feature type="region of interest" description="Disordered" evidence="10">
    <location>
        <begin position="474"/>
        <end position="501"/>
    </location>
</feature>
<dbReference type="InterPro" id="IPR011009">
    <property type="entry name" value="Kinase-like_dom_sf"/>
</dbReference>
<keyword evidence="6 9" id="KW-0547">Nucleotide-binding</keyword>
<evidence type="ECO:0000256" key="4">
    <source>
        <dbReference type="ARBA" id="ARBA00022679"/>
    </source>
</evidence>
<sequence length="1198" mass="124780">MPLVQRSLVLVALLLACVSGDPQGSESDHDEDVDQRQLLLDFKAGISNWDAVAASRRLAGWSPCTLGGECVPVCRWGGILCDPYEYPAANQVTTLDLGCSEAGCEVAMQGVLSASLASLPHLQTLDLVNNNLSGTLPPEWGLPGAFHDLQILRLNGNRFSGRIPEQWAVGPAFLRLVDFQLAGNLLTGPFPAVAYTNTSFMLMQAFNIGNNQMTGPLPEFWNGLIILSLVSIANNRFTGTLPPDWGRQGYFFNGTYNDTQALQFLYLHGNQLTGGLPAAWAGAESFSVLRELTLSENLLGGTLPMEWGLGPDAMPALRAVNLSLTGLTGTLPEQWGAYGGLASLERLNVAGNNLSGAVPASWSQQLPSLQRVTLQPGNPGLCTEEPAGASFRLCSEGDVMCYRALVTSTNASACSNSSGEFYSGSGNSTSDSGSGSSFPVVAVAVPLAVVGTVLLALAAFLLWRRRQKQQARQAALALPQQRQLTQRTSMPSKPPSELQEELSLAIGSVLPDGKAPPPPPPFGAAPAGTAAAAAPAAVVPLEASSRPRSFATGVFCLPCAGRRSTDGGTQLEGLPSNKTAASANARNSLHIWLPQAASGAGSSARPSPTPGSGGRQAQTPDQQQAAVELSPLQQYQQQQAQQPVALSPMAQYQQQAAQFYSAPLSPMAQYEQQQAQFYSAPLMPSSHLPRQSPQLQHSSSGRSGRSGGHSSGGPPGSLPRGHSLGHDSSGAPVSGGSGGGIGAATGAAYHSSFGPRELEVLMRDWDIPAESIHICKRPDGSDWRIGSGGFGTVFKAMRNGVQPVAVKVIMGGMSDAQNMMSDEDFAREVSILRTCRDTNILQFQGVCFQPNRTLLVTEYMEGGNLAGNLRAKTVSWYRRGKKVAIDVARALVYLHSRRILHLDIKSANVLLTRDGTAKVGDVGMAKIMAGEYVSGTVGTLAWSAPELLLGQRCDAKADVYSFGVLLWEIVSGEVPIRGQLRDPIPPCGACPALLSFRVPDECPPEVSALIDRCLSHDPSERPTSTELVEQLQRCPAVAPGGAASLPRRSPNPGLASAASGGFGLLGTLPLRGVDSAASLAPSPASRAASLDGGAPPLRTASASSGGGLPPLPEQAPAGEQEAQAPASGGSSVDMRGPFAAVQHLMRQFSGPQADGPQSGAAAAPSDPASGAAGAGPVGEGAPGTGRPLGRPPRQPSTD</sequence>